<name>A0A833UL16_JUGRE</name>
<evidence type="ECO:0000313" key="1">
    <source>
        <dbReference type="EMBL" id="KAF5459813.1"/>
    </source>
</evidence>
<dbReference type="AlphaFoldDB" id="A0A833UL16"/>
<feature type="non-terminal residue" evidence="1">
    <location>
        <position position="1"/>
    </location>
</feature>
<accession>A0A833UL16</accession>
<comment type="caution">
    <text evidence="1">The sequence shown here is derived from an EMBL/GenBank/DDBJ whole genome shotgun (WGS) entry which is preliminary data.</text>
</comment>
<dbReference type="Proteomes" id="UP000619265">
    <property type="component" value="Unassembled WGS sequence"/>
</dbReference>
<gene>
    <name evidence="1" type="ORF">F2P56_019729</name>
</gene>
<evidence type="ECO:0008006" key="3">
    <source>
        <dbReference type="Google" id="ProtNLM"/>
    </source>
</evidence>
<evidence type="ECO:0000313" key="2">
    <source>
        <dbReference type="Proteomes" id="UP000619265"/>
    </source>
</evidence>
<protein>
    <recommendedName>
        <fullName evidence="3">Reverse transcriptase domain-containing protein</fullName>
    </recommendedName>
</protein>
<proteinExistence type="predicted"/>
<dbReference type="EMBL" id="LIHL02000009">
    <property type="protein sequence ID" value="KAF5459813.1"/>
    <property type="molecule type" value="Genomic_DNA"/>
</dbReference>
<reference evidence="1" key="1">
    <citation type="submission" date="2015-10" db="EMBL/GenBank/DDBJ databases">
        <authorList>
            <person name="Martinez-Garcia P.J."/>
            <person name="Crepeau M.W."/>
            <person name="Puiu D."/>
            <person name="Gonzalez-Ibeas D."/>
            <person name="Whalen J."/>
            <person name="Stevens K."/>
            <person name="Paul R."/>
            <person name="Butterfield T."/>
            <person name="Britton M."/>
            <person name="Reagan R."/>
            <person name="Chakraborty S."/>
            <person name="Walawage S.L."/>
            <person name="Vasquez-Gross H.A."/>
            <person name="Cardeno C."/>
            <person name="Famula R."/>
            <person name="Pratt K."/>
            <person name="Kuruganti S."/>
            <person name="Aradhya M.K."/>
            <person name="Leslie C.A."/>
            <person name="Dandekar A.M."/>
            <person name="Salzberg S.L."/>
            <person name="Wegrzyn J.L."/>
            <person name="Langley C.H."/>
            <person name="Neale D.B."/>
        </authorList>
    </citation>
    <scope>NUCLEOTIDE SEQUENCE</scope>
    <source>
        <tissue evidence="1">Leaves</tissue>
    </source>
</reference>
<organism evidence="1 2">
    <name type="scientific">Juglans regia</name>
    <name type="common">English walnut</name>
    <dbReference type="NCBI Taxonomy" id="51240"/>
    <lineage>
        <taxon>Eukaryota</taxon>
        <taxon>Viridiplantae</taxon>
        <taxon>Streptophyta</taxon>
        <taxon>Embryophyta</taxon>
        <taxon>Tracheophyta</taxon>
        <taxon>Spermatophyta</taxon>
        <taxon>Magnoliopsida</taxon>
        <taxon>eudicotyledons</taxon>
        <taxon>Gunneridae</taxon>
        <taxon>Pentapetalae</taxon>
        <taxon>rosids</taxon>
        <taxon>fabids</taxon>
        <taxon>Fagales</taxon>
        <taxon>Juglandaceae</taxon>
        <taxon>Juglans</taxon>
    </lineage>
</organism>
<sequence>VLRKLELNELEELRHDVYNNAKLYKEKTKAFCDKHILRKSFLPNQKVILYNSRLHVFTGKLRSKWSSPYIVQTVFPHGAVEILNPHNGNMFKVNGQLPKPFLDHFSPDDTNIHLLDPDPPAET</sequence>
<reference evidence="1" key="2">
    <citation type="submission" date="2020-03" db="EMBL/GenBank/DDBJ databases">
        <title>Walnut 2.0.</title>
        <authorList>
            <person name="Marrano A."/>
            <person name="Britton M."/>
            <person name="Zimin A.V."/>
            <person name="Zaini P.A."/>
            <person name="Workman R."/>
            <person name="Puiu D."/>
            <person name="Bianco L."/>
            <person name="Allen B.J."/>
            <person name="Troggio M."/>
            <person name="Leslie C.A."/>
            <person name="Timp W."/>
            <person name="Dendekar A."/>
            <person name="Salzberg S.L."/>
            <person name="Neale D.B."/>
        </authorList>
    </citation>
    <scope>NUCLEOTIDE SEQUENCE</scope>
    <source>
        <tissue evidence="1">Leaves</tissue>
    </source>
</reference>
<dbReference type="Gramene" id="Jr09_02560_p1">
    <property type="protein sequence ID" value="cds.Jr09_02560_p1"/>
    <property type="gene ID" value="Jr09_02560"/>
</dbReference>